<reference evidence="5" key="1">
    <citation type="journal article" date="2014" name="Nat. Commun.">
        <title>The rainbow trout genome provides novel insights into evolution after whole-genome duplication in vertebrates.</title>
        <authorList>
            <person name="Berthelot C."/>
            <person name="Brunet F."/>
            <person name="Chalopin D."/>
            <person name="Juanchich A."/>
            <person name="Bernard M."/>
            <person name="Noel B."/>
            <person name="Bento P."/>
            <person name="Da Silva C."/>
            <person name="Labadie K."/>
            <person name="Alberti A."/>
            <person name="Aury J.M."/>
            <person name="Louis A."/>
            <person name="Dehais P."/>
            <person name="Bardou P."/>
            <person name="Montfort J."/>
            <person name="Klopp C."/>
            <person name="Cabau C."/>
            <person name="Gaspin C."/>
            <person name="Thorgaard G.H."/>
            <person name="Boussaha M."/>
            <person name="Quillet E."/>
            <person name="Guyomard R."/>
            <person name="Galiana D."/>
            <person name="Bobe J."/>
            <person name="Volff J.N."/>
            <person name="Genet C."/>
            <person name="Wincker P."/>
            <person name="Jaillon O."/>
            <person name="Roest Crollius H."/>
            <person name="Guiguen Y."/>
        </authorList>
    </citation>
    <scope>NUCLEOTIDE SEQUENCE [LARGE SCALE GENOMIC DNA]</scope>
</reference>
<feature type="domain" description="FIIND" evidence="4">
    <location>
        <begin position="1"/>
        <end position="220"/>
    </location>
</feature>
<dbReference type="AlphaFoldDB" id="A0A060YNM2"/>
<evidence type="ECO:0000256" key="3">
    <source>
        <dbReference type="SAM" id="Phobius"/>
    </source>
</evidence>
<accession>A0A060YNM2</accession>
<keyword evidence="2" id="KW-0963">Cytoplasm</keyword>
<keyword evidence="3" id="KW-0472">Membrane</keyword>
<comment type="subcellular location">
    <subcellularLocation>
        <location evidence="1">Cytoplasm</location>
        <location evidence="1">Cytosol</location>
    </subcellularLocation>
</comment>
<evidence type="ECO:0000256" key="2">
    <source>
        <dbReference type="ARBA" id="ARBA00022490"/>
    </source>
</evidence>
<evidence type="ECO:0000313" key="5">
    <source>
        <dbReference type="EMBL" id="CDQ93162.1"/>
    </source>
</evidence>
<evidence type="ECO:0000256" key="1">
    <source>
        <dbReference type="ARBA" id="ARBA00004514"/>
    </source>
</evidence>
<sequence>TSLNKITLIICCHTLFVIVIVVVAYIRESSECYLSSGGGCDFLSVAHVTDDDIIEFLPPHETTDTHVIINITGLSAYGDVTDDDAPISPILAHVLLFYQPLGKRSILNVLLLPSNVVRKEVRELIERDGIREILTTSLCTLTPKQEYTLSTNPADAHPIQPNPAKFVDSYENYVPTFQLFIKPVVEEVNLLLEENKADKLVWNGLVWLPGNRNSKLKFNQMNLDGPSEHNIWYRNLCLQLQRSYVSS</sequence>
<keyword evidence="3" id="KW-0812">Transmembrane</keyword>
<gene>
    <name evidence="5" type="ORF">GSONMT00042632001</name>
</gene>
<dbReference type="InterPro" id="IPR025307">
    <property type="entry name" value="FIIND_dom"/>
</dbReference>
<dbReference type="EMBL" id="FR914564">
    <property type="protein sequence ID" value="CDQ93162.1"/>
    <property type="molecule type" value="Genomic_DNA"/>
</dbReference>
<evidence type="ECO:0000313" key="6">
    <source>
        <dbReference type="Proteomes" id="UP000193380"/>
    </source>
</evidence>
<feature type="non-terminal residue" evidence="5">
    <location>
        <position position="1"/>
    </location>
</feature>
<organism evidence="5 6">
    <name type="scientific">Oncorhynchus mykiss</name>
    <name type="common">Rainbow trout</name>
    <name type="synonym">Salmo gairdneri</name>
    <dbReference type="NCBI Taxonomy" id="8022"/>
    <lineage>
        <taxon>Eukaryota</taxon>
        <taxon>Metazoa</taxon>
        <taxon>Chordata</taxon>
        <taxon>Craniata</taxon>
        <taxon>Vertebrata</taxon>
        <taxon>Euteleostomi</taxon>
        <taxon>Actinopterygii</taxon>
        <taxon>Neopterygii</taxon>
        <taxon>Teleostei</taxon>
        <taxon>Protacanthopterygii</taxon>
        <taxon>Salmoniformes</taxon>
        <taxon>Salmonidae</taxon>
        <taxon>Salmoninae</taxon>
        <taxon>Oncorhynchus</taxon>
    </lineage>
</organism>
<protein>
    <recommendedName>
        <fullName evidence="4">FIIND domain-containing protein</fullName>
    </recommendedName>
</protein>
<dbReference type="PaxDb" id="8022-A0A060YNM2"/>
<proteinExistence type="predicted"/>
<dbReference type="GO" id="GO:0005829">
    <property type="term" value="C:cytosol"/>
    <property type="evidence" value="ECO:0007669"/>
    <property type="project" value="UniProtKB-SubCell"/>
</dbReference>
<dbReference type="Pfam" id="PF23679">
    <property type="entry name" value="UPA-FIIND"/>
    <property type="match status" value="1"/>
</dbReference>
<name>A0A060YNM2_ONCMY</name>
<reference evidence="5" key="2">
    <citation type="submission" date="2014-03" db="EMBL/GenBank/DDBJ databases">
        <authorList>
            <person name="Genoscope - CEA"/>
        </authorList>
    </citation>
    <scope>NUCLEOTIDE SEQUENCE</scope>
</reference>
<keyword evidence="3" id="KW-1133">Transmembrane helix</keyword>
<dbReference type="PROSITE" id="PS51830">
    <property type="entry name" value="FIIND"/>
    <property type="match status" value="1"/>
</dbReference>
<dbReference type="STRING" id="8022.A0A060YNM2"/>
<dbReference type="Proteomes" id="UP000193380">
    <property type="component" value="Unassembled WGS sequence"/>
</dbReference>
<dbReference type="Pfam" id="PF13553">
    <property type="entry name" value="FIIND"/>
    <property type="match status" value="1"/>
</dbReference>
<feature type="transmembrane region" description="Helical" evidence="3">
    <location>
        <begin position="6"/>
        <end position="26"/>
    </location>
</feature>
<evidence type="ECO:0000259" key="4">
    <source>
        <dbReference type="PROSITE" id="PS51830"/>
    </source>
</evidence>